<dbReference type="EMBL" id="MU128924">
    <property type="protein sequence ID" value="KAF9518512.1"/>
    <property type="molecule type" value="Genomic_DNA"/>
</dbReference>
<reference evidence="2" key="1">
    <citation type="journal article" date="2020" name="Nat. Commun.">
        <title>Large-scale genome sequencing of mycorrhizal fungi provides insights into the early evolution of symbiotic traits.</title>
        <authorList>
            <person name="Miyauchi S."/>
            <person name="Kiss E."/>
            <person name="Kuo A."/>
            <person name="Drula E."/>
            <person name="Kohler A."/>
            <person name="Sanchez-Garcia M."/>
            <person name="Morin E."/>
            <person name="Andreopoulos B."/>
            <person name="Barry K.W."/>
            <person name="Bonito G."/>
            <person name="Buee M."/>
            <person name="Carver A."/>
            <person name="Chen C."/>
            <person name="Cichocki N."/>
            <person name="Clum A."/>
            <person name="Culley D."/>
            <person name="Crous P.W."/>
            <person name="Fauchery L."/>
            <person name="Girlanda M."/>
            <person name="Hayes R.D."/>
            <person name="Keri Z."/>
            <person name="LaButti K."/>
            <person name="Lipzen A."/>
            <person name="Lombard V."/>
            <person name="Magnuson J."/>
            <person name="Maillard F."/>
            <person name="Murat C."/>
            <person name="Nolan M."/>
            <person name="Ohm R.A."/>
            <person name="Pangilinan J."/>
            <person name="Pereira M.F."/>
            <person name="Perotto S."/>
            <person name="Peter M."/>
            <person name="Pfister S."/>
            <person name="Riley R."/>
            <person name="Sitrit Y."/>
            <person name="Stielow J.B."/>
            <person name="Szollosi G."/>
            <person name="Zifcakova L."/>
            <person name="Stursova M."/>
            <person name="Spatafora J.W."/>
            <person name="Tedersoo L."/>
            <person name="Vaario L.M."/>
            <person name="Yamada A."/>
            <person name="Yan M."/>
            <person name="Wang P."/>
            <person name="Xu J."/>
            <person name="Bruns T."/>
            <person name="Baldrian P."/>
            <person name="Vilgalys R."/>
            <person name="Dunand C."/>
            <person name="Henrissat B."/>
            <person name="Grigoriev I.V."/>
            <person name="Hibbett D."/>
            <person name="Nagy L.G."/>
            <person name="Martin F.M."/>
        </authorList>
    </citation>
    <scope>NUCLEOTIDE SEQUENCE</scope>
    <source>
        <strain evidence="2">UP504</strain>
    </source>
</reference>
<organism evidence="2 3">
    <name type="scientific">Hydnum rufescens UP504</name>
    <dbReference type="NCBI Taxonomy" id="1448309"/>
    <lineage>
        <taxon>Eukaryota</taxon>
        <taxon>Fungi</taxon>
        <taxon>Dikarya</taxon>
        <taxon>Basidiomycota</taxon>
        <taxon>Agaricomycotina</taxon>
        <taxon>Agaricomycetes</taxon>
        <taxon>Cantharellales</taxon>
        <taxon>Hydnaceae</taxon>
        <taxon>Hydnum</taxon>
    </lineage>
</organism>
<keyword evidence="3" id="KW-1185">Reference proteome</keyword>
<evidence type="ECO:0000313" key="3">
    <source>
        <dbReference type="Proteomes" id="UP000886523"/>
    </source>
</evidence>
<gene>
    <name evidence="2" type="ORF">BS47DRAFT_1358803</name>
</gene>
<protein>
    <submittedName>
        <fullName evidence="2">Uncharacterized protein</fullName>
    </submittedName>
</protein>
<evidence type="ECO:0000256" key="1">
    <source>
        <dbReference type="SAM" id="MobiDB-lite"/>
    </source>
</evidence>
<name>A0A9P6DYI8_9AGAM</name>
<dbReference type="Proteomes" id="UP000886523">
    <property type="component" value="Unassembled WGS sequence"/>
</dbReference>
<evidence type="ECO:0000313" key="2">
    <source>
        <dbReference type="EMBL" id="KAF9518512.1"/>
    </source>
</evidence>
<dbReference type="AlphaFoldDB" id="A0A9P6DYI8"/>
<accession>A0A9P6DYI8</accession>
<sequence length="115" mass="12586">MVNGIMRPNTQTAILPVLPEMPLNPPGPTPRETSLSPGEERGNSGGESAEDCIKQLEAQLRDFQIKITSKQNWEKETEKVFQQEREALNESISILEAKLASGSLGDTTAPQKHSS</sequence>
<feature type="region of interest" description="Disordered" evidence="1">
    <location>
        <begin position="1"/>
        <end position="49"/>
    </location>
</feature>
<comment type="caution">
    <text evidence="2">The sequence shown here is derived from an EMBL/GenBank/DDBJ whole genome shotgun (WGS) entry which is preliminary data.</text>
</comment>
<proteinExistence type="predicted"/>